<dbReference type="PROSITE" id="PS51900">
    <property type="entry name" value="CB"/>
    <property type="match status" value="1"/>
</dbReference>
<evidence type="ECO:0000256" key="8">
    <source>
        <dbReference type="ARBA" id="ARBA00023172"/>
    </source>
</evidence>
<evidence type="ECO:0000259" key="13">
    <source>
        <dbReference type="PROSITE" id="PS51900"/>
    </source>
</evidence>
<dbReference type="Gene3D" id="1.10.443.10">
    <property type="entry name" value="Intergrase catalytic core"/>
    <property type="match status" value="1"/>
</dbReference>
<dbReference type="InterPro" id="IPR011931">
    <property type="entry name" value="Recomb_XerC"/>
</dbReference>
<keyword evidence="5 10" id="KW-0159">Chromosome partition</keyword>
<feature type="active site" evidence="10">
    <location>
        <position position="250"/>
    </location>
</feature>
<dbReference type="HAMAP" id="MF_01808">
    <property type="entry name" value="Recomb_XerC_XerD"/>
    <property type="match status" value="1"/>
</dbReference>
<dbReference type="STRING" id="1423802.FC56_GL000587"/>
<dbReference type="GO" id="GO:0009037">
    <property type="term" value="F:tyrosine-based site-specific recombinase activity"/>
    <property type="evidence" value="ECO:0007669"/>
    <property type="project" value="UniProtKB-UniRule"/>
</dbReference>
<dbReference type="GO" id="GO:0003677">
    <property type="term" value="F:DNA binding"/>
    <property type="evidence" value="ECO:0007669"/>
    <property type="project" value="UniProtKB-UniRule"/>
</dbReference>
<comment type="function">
    <text evidence="10">Site-specific tyrosine recombinase, which acts by catalyzing the cutting and rejoining of the recombining DNA molecules. The XerC-XerD complex is essential to convert dimers of the bacterial chromosome into monomers to permit their segregation at cell division. It also contributes to the segregational stability of plasmids.</text>
</comment>
<dbReference type="NCBIfam" id="NF040815">
    <property type="entry name" value="recomb_XerA_Arch"/>
    <property type="match status" value="1"/>
</dbReference>
<evidence type="ECO:0000256" key="9">
    <source>
        <dbReference type="ARBA" id="ARBA00023306"/>
    </source>
</evidence>
<evidence type="ECO:0000259" key="12">
    <source>
        <dbReference type="PROSITE" id="PS51898"/>
    </source>
</evidence>
<protein>
    <recommendedName>
        <fullName evidence="10 11">Tyrosine recombinase XerC</fullName>
    </recommendedName>
</protein>
<dbReference type="NCBIfam" id="TIGR02224">
    <property type="entry name" value="recomb_XerC"/>
    <property type="match status" value="1"/>
</dbReference>
<dbReference type="EMBL" id="AYZR01000008">
    <property type="protein sequence ID" value="KRM93867.1"/>
    <property type="molecule type" value="Genomic_DNA"/>
</dbReference>
<evidence type="ECO:0000256" key="7">
    <source>
        <dbReference type="ARBA" id="ARBA00023125"/>
    </source>
</evidence>
<keyword evidence="15" id="KW-1185">Reference proteome</keyword>
<dbReference type="GO" id="GO:0005737">
    <property type="term" value="C:cytoplasm"/>
    <property type="evidence" value="ECO:0007669"/>
    <property type="project" value="UniProtKB-SubCell"/>
</dbReference>
<dbReference type="InterPro" id="IPR013762">
    <property type="entry name" value="Integrase-like_cat_sf"/>
</dbReference>
<evidence type="ECO:0000313" key="14">
    <source>
        <dbReference type="EMBL" id="KRM93867.1"/>
    </source>
</evidence>
<evidence type="ECO:0000256" key="10">
    <source>
        <dbReference type="HAMAP-Rule" id="MF_01808"/>
    </source>
</evidence>
<dbReference type="Proteomes" id="UP000051256">
    <property type="component" value="Unassembled WGS sequence"/>
</dbReference>
<dbReference type="RefSeq" id="WP_056978353.1">
    <property type="nucleotide sequence ID" value="NZ_AYZR01000008.1"/>
</dbReference>
<sequence>MSKNEEQVNWFLKYLKSERQYSSDTIRAYQEALKEFQQFLVISEDAEYEFTQVDQLAVEAYMSDLYDKDYAWNSISQKVSAMRSFYNFLEKNEEISINPFEFVQLKKHNNQLPRFFYQNELQELFEAAKLNKDPQMRLRDQALLEVLYGTGIRVSECAGLTIQTVDLQQKVMLIQGKGNKQRYVPFGRYAQEALQNYYADSRRPVMTKNDQHHQAVFINHRGTALTTRGIEYVLDQIVKRSSLTTSIHPHMLRHTYATDLLNNGADLRTVQELLGHSSLSSTQLYTHITKEHLLRDYNSFFPRTQSKN</sequence>
<keyword evidence="4 10" id="KW-0132">Cell division</keyword>
<organism evidence="14 15">
    <name type="scientific">Lentilactobacillus senioris DSM 24302 = JCM 17472</name>
    <dbReference type="NCBI Taxonomy" id="1423802"/>
    <lineage>
        <taxon>Bacteria</taxon>
        <taxon>Bacillati</taxon>
        <taxon>Bacillota</taxon>
        <taxon>Bacilli</taxon>
        <taxon>Lactobacillales</taxon>
        <taxon>Lactobacillaceae</taxon>
        <taxon>Lentilactobacillus</taxon>
    </lineage>
</organism>
<comment type="subcellular location">
    <subcellularLocation>
        <location evidence="1 10">Cytoplasm</location>
    </subcellularLocation>
</comment>
<comment type="subunit">
    <text evidence="10">Forms a cyclic heterotetrameric complex composed of two molecules of XerC and two molecules of XerD.</text>
</comment>
<dbReference type="GO" id="GO:0006313">
    <property type="term" value="P:DNA transposition"/>
    <property type="evidence" value="ECO:0007669"/>
    <property type="project" value="UniProtKB-UniRule"/>
</dbReference>
<feature type="active site" description="O-(3'-phospho-DNA)-tyrosine intermediate" evidence="10">
    <location>
        <position position="285"/>
    </location>
</feature>
<evidence type="ECO:0000256" key="1">
    <source>
        <dbReference type="ARBA" id="ARBA00004496"/>
    </source>
</evidence>
<feature type="active site" evidence="10">
    <location>
        <position position="253"/>
    </location>
</feature>
<dbReference type="PANTHER" id="PTHR30349">
    <property type="entry name" value="PHAGE INTEGRASE-RELATED"/>
    <property type="match status" value="1"/>
</dbReference>
<comment type="caution">
    <text evidence="14">The sequence shown here is derived from an EMBL/GenBank/DDBJ whole genome shotgun (WGS) entry which is preliminary data.</text>
</comment>
<dbReference type="InterPro" id="IPR050090">
    <property type="entry name" value="Tyrosine_recombinase_XerCD"/>
</dbReference>
<dbReference type="AlphaFoldDB" id="A0A0R2D049"/>
<feature type="active site" evidence="10">
    <location>
        <position position="177"/>
    </location>
</feature>
<dbReference type="InterPro" id="IPR011010">
    <property type="entry name" value="DNA_brk_join_enz"/>
</dbReference>
<dbReference type="PANTHER" id="PTHR30349:SF77">
    <property type="entry name" value="TYROSINE RECOMBINASE XERC"/>
    <property type="match status" value="1"/>
</dbReference>
<evidence type="ECO:0000256" key="6">
    <source>
        <dbReference type="ARBA" id="ARBA00022908"/>
    </source>
</evidence>
<evidence type="ECO:0000256" key="11">
    <source>
        <dbReference type="NCBIfam" id="TIGR02224"/>
    </source>
</evidence>
<evidence type="ECO:0000256" key="4">
    <source>
        <dbReference type="ARBA" id="ARBA00022618"/>
    </source>
</evidence>
<comment type="similarity">
    <text evidence="2 10">Belongs to the 'phage' integrase family. XerC subfamily.</text>
</comment>
<dbReference type="Gene3D" id="1.10.150.130">
    <property type="match status" value="1"/>
</dbReference>
<feature type="active site" evidence="10">
    <location>
        <position position="276"/>
    </location>
</feature>
<dbReference type="CDD" id="cd00798">
    <property type="entry name" value="INT_XerDC_C"/>
    <property type="match status" value="1"/>
</dbReference>
<accession>A0A0R2D049</accession>
<evidence type="ECO:0000256" key="3">
    <source>
        <dbReference type="ARBA" id="ARBA00022490"/>
    </source>
</evidence>
<keyword evidence="7 10" id="KW-0238">DNA-binding</keyword>
<dbReference type="GO" id="GO:0051301">
    <property type="term" value="P:cell division"/>
    <property type="evidence" value="ECO:0007669"/>
    <property type="project" value="UniProtKB-UniRule"/>
</dbReference>
<dbReference type="InterPro" id="IPR010998">
    <property type="entry name" value="Integrase_recombinase_N"/>
</dbReference>
<feature type="active site" evidence="10">
    <location>
        <position position="153"/>
    </location>
</feature>
<evidence type="ECO:0000313" key="15">
    <source>
        <dbReference type="Proteomes" id="UP000051256"/>
    </source>
</evidence>
<dbReference type="InterPro" id="IPR004107">
    <property type="entry name" value="Integrase_SAM-like_N"/>
</dbReference>
<keyword evidence="3 10" id="KW-0963">Cytoplasm</keyword>
<dbReference type="InterPro" id="IPR044068">
    <property type="entry name" value="CB"/>
</dbReference>
<evidence type="ECO:0000256" key="5">
    <source>
        <dbReference type="ARBA" id="ARBA00022829"/>
    </source>
</evidence>
<dbReference type="Pfam" id="PF02899">
    <property type="entry name" value="Phage_int_SAM_1"/>
    <property type="match status" value="1"/>
</dbReference>
<dbReference type="PATRIC" id="fig|1423802.4.peg.596"/>
<feature type="domain" description="Core-binding (CB)" evidence="13">
    <location>
        <begin position="2"/>
        <end position="90"/>
    </location>
</feature>
<dbReference type="SUPFAM" id="SSF56349">
    <property type="entry name" value="DNA breaking-rejoining enzymes"/>
    <property type="match status" value="1"/>
</dbReference>
<dbReference type="Pfam" id="PF00589">
    <property type="entry name" value="Phage_integrase"/>
    <property type="match status" value="1"/>
</dbReference>
<dbReference type="InterPro" id="IPR002104">
    <property type="entry name" value="Integrase_catalytic"/>
</dbReference>
<name>A0A0R2D049_9LACO</name>
<gene>
    <name evidence="10" type="primary">xerC</name>
    <name evidence="14" type="ORF">FC56_GL000587</name>
</gene>
<keyword evidence="9 10" id="KW-0131">Cell cycle</keyword>
<dbReference type="GO" id="GO:0007059">
    <property type="term" value="P:chromosome segregation"/>
    <property type="evidence" value="ECO:0007669"/>
    <property type="project" value="UniProtKB-UniRule"/>
</dbReference>
<evidence type="ECO:0000256" key="2">
    <source>
        <dbReference type="ARBA" id="ARBA00006657"/>
    </source>
</evidence>
<dbReference type="PROSITE" id="PS51898">
    <property type="entry name" value="TYR_RECOMBINASE"/>
    <property type="match status" value="1"/>
</dbReference>
<dbReference type="InterPro" id="IPR023009">
    <property type="entry name" value="Tyrosine_recombinase_XerC/XerD"/>
</dbReference>
<feature type="domain" description="Tyr recombinase" evidence="12">
    <location>
        <begin position="111"/>
        <end position="298"/>
    </location>
</feature>
<keyword evidence="8 10" id="KW-0233">DNA recombination</keyword>
<reference evidence="14 15" key="1">
    <citation type="journal article" date="2015" name="Genome Announc.">
        <title>Expanding the biotechnology potential of lactobacilli through comparative genomics of 213 strains and associated genera.</title>
        <authorList>
            <person name="Sun Z."/>
            <person name="Harris H.M."/>
            <person name="McCann A."/>
            <person name="Guo C."/>
            <person name="Argimon S."/>
            <person name="Zhang W."/>
            <person name="Yang X."/>
            <person name="Jeffery I.B."/>
            <person name="Cooney J.C."/>
            <person name="Kagawa T.F."/>
            <person name="Liu W."/>
            <person name="Song Y."/>
            <person name="Salvetti E."/>
            <person name="Wrobel A."/>
            <person name="Rasinkangas P."/>
            <person name="Parkhill J."/>
            <person name="Rea M.C."/>
            <person name="O'Sullivan O."/>
            <person name="Ritari J."/>
            <person name="Douillard F.P."/>
            <person name="Paul Ross R."/>
            <person name="Yang R."/>
            <person name="Briner A.E."/>
            <person name="Felis G.E."/>
            <person name="de Vos W.M."/>
            <person name="Barrangou R."/>
            <person name="Klaenhammer T.R."/>
            <person name="Caufield P.W."/>
            <person name="Cui Y."/>
            <person name="Zhang H."/>
            <person name="O'Toole P.W."/>
        </authorList>
    </citation>
    <scope>NUCLEOTIDE SEQUENCE [LARGE SCALE GENOMIC DNA]</scope>
    <source>
        <strain evidence="14 15">DSM 24302</strain>
    </source>
</reference>
<proteinExistence type="inferred from homology"/>
<keyword evidence="6 10" id="KW-0229">DNA integration</keyword>